<dbReference type="RefSeq" id="WP_249773268.1">
    <property type="nucleotide sequence ID" value="NZ_CP097332.1"/>
</dbReference>
<dbReference type="EMBL" id="CP097332">
    <property type="protein sequence ID" value="UQX89372.1"/>
    <property type="molecule type" value="Genomic_DNA"/>
</dbReference>
<keyword evidence="3" id="KW-0732">Signal</keyword>
<evidence type="ECO:0000313" key="4">
    <source>
        <dbReference type="EMBL" id="UQX89372.1"/>
    </source>
</evidence>
<sequence length="142" mass="13561">MITHLSAPRPSRRRKTVLASAVAGGALALVLGPLAGTALATTAYPPSDSCAASVVPGTSVAASTAPAACSTDTVVDATTSSAPASGIASDSASAAASTSTPLKSSNSGLAYTGTQVTVVAGLGALMVVGGSIIVVQGRRRHG</sequence>
<evidence type="ECO:0000313" key="5">
    <source>
        <dbReference type="Proteomes" id="UP001056336"/>
    </source>
</evidence>
<dbReference type="Proteomes" id="UP001056336">
    <property type="component" value="Chromosome"/>
</dbReference>
<reference evidence="4" key="2">
    <citation type="submission" date="2022-05" db="EMBL/GenBank/DDBJ databases">
        <authorList>
            <person name="Kim J.-S."/>
            <person name="Lee K."/>
            <person name="Suh M."/>
            <person name="Eom M."/>
            <person name="Kim J.-S."/>
            <person name="Kim D.-S."/>
            <person name="Ko S.-H."/>
            <person name="Shin Y."/>
            <person name="Lee J.-S."/>
        </authorList>
    </citation>
    <scope>NUCLEOTIDE SEQUENCE</scope>
    <source>
        <strain evidence="4">N237</strain>
    </source>
</reference>
<reference evidence="4" key="1">
    <citation type="journal article" date="2018" name="Int. J. Syst. Evol. Microbiol.">
        <title>Jatrophihabitans telluris sp. nov., isolated from sediment soil of lava forest wetlands and the emended description of the genus Jatrophihabitans.</title>
        <authorList>
            <person name="Lee K.C."/>
            <person name="Suh M.K."/>
            <person name="Eom M.K."/>
            <person name="Kim K.K."/>
            <person name="Kim J.S."/>
            <person name="Kim D.S."/>
            <person name="Ko S.H."/>
            <person name="Shin Y.K."/>
            <person name="Lee J.S."/>
        </authorList>
    </citation>
    <scope>NUCLEOTIDE SEQUENCE</scope>
    <source>
        <strain evidence="4">N237</strain>
    </source>
</reference>
<feature type="transmembrane region" description="Helical" evidence="2">
    <location>
        <begin position="109"/>
        <end position="135"/>
    </location>
</feature>
<organism evidence="4 5">
    <name type="scientific">Jatrophihabitans telluris</name>
    <dbReference type="NCBI Taxonomy" id="2038343"/>
    <lineage>
        <taxon>Bacteria</taxon>
        <taxon>Bacillati</taxon>
        <taxon>Actinomycetota</taxon>
        <taxon>Actinomycetes</taxon>
        <taxon>Jatrophihabitantales</taxon>
        <taxon>Jatrophihabitantaceae</taxon>
        <taxon>Jatrophihabitans</taxon>
    </lineage>
</organism>
<protein>
    <recommendedName>
        <fullName evidence="6">LPXTG cell wall anchor domain-containing protein</fullName>
    </recommendedName>
</protein>
<name>A0ABY4R1I9_9ACTN</name>
<keyword evidence="5" id="KW-1185">Reference proteome</keyword>
<keyword evidence="2" id="KW-0812">Transmembrane</keyword>
<evidence type="ECO:0000256" key="2">
    <source>
        <dbReference type="SAM" id="Phobius"/>
    </source>
</evidence>
<feature type="region of interest" description="Disordered" evidence="1">
    <location>
        <begin position="80"/>
        <end position="105"/>
    </location>
</feature>
<proteinExistence type="predicted"/>
<keyword evidence="2" id="KW-0472">Membrane</keyword>
<evidence type="ECO:0000256" key="1">
    <source>
        <dbReference type="SAM" id="MobiDB-lite"/>
    </source>
</evidence>
<accession>A0ABY4R1I9</accession>
<feature type="chain" id="PRO_5045739543" description="LPXTG cell wall anchor domain-containing protein" evidence="3">
    <location>
        <begin position="41"/>
        <end position="142"/>
    </location>
</feature>
<evidence type="ECO:0000256" key="3">
    <source>
        <dbReference type="SAM" id="SignalP"/>
    </source>
</evidence>
<evidence type="ECO:0008006" key="6">
    <source>
        <dbReference type="Google" id="ProtNLM"/>
    </source>
</evidence>
<keyword evidence="2" id="KW-1133">Transmembrane helix</keyword>
<gene>
    <name evidence="4" type="ORF">M6D93_05045</name>
</gene>
<feature type="signal peptide" evidence="3">
    <location>
        <begin position="1"/>
        <end position="40"/>
    </location>
</feature>